<evidence type="ECO:0000256" key="3">
    <source>
        <dbReference type="ARBA" id="ARBA00023125"/>
    </source>
</evidence>
<dbReference type="Pfam" id="PF00126">
    <property type="entry name" value="HTH_1"/>
    <property type="match status" value="1"/>
</dbReference>
<keyword evidence="2" id="KW-0805">Transcription regulation</keyword>
<dbReference type="PROSITE" id="PS50931">
    <property type="entry name" value="HTH_LYSR"/>
    <property type="match status" value="1"/>
</dbReference>
<dbReference type="PANTHER" id="PTHR30537:SF5">
    <property type="entry name" value="HTH-TYPE TRANSCRIPTIONAL ACTIVATOR TTDR-RELATED"/>
    <property type="match status" value="1"/>
</dbReference>
<dbReference type="SUPFAM" id="SSF46785">
    <property type="entry name" value="Winged helix' DNA-binding domain"/>
    <property type="match status" value="1"/>
</dbReference>
<dbReference type="InterPro" id="IPR036390">
    <property type="entry name" value="WH_DNA-bd_sf"/>
</dbReference>
<dbReference type="SUPFAM" id="SSF53850">
    <property type="entry name" value="Periplasmic binding protein-like II"/>
    <property type="match status" value="1"/>
</dbReference>
<evidence type="ECO:0000313" key="7">
    <source>
        <dbReference type="Proteomes" id="UP000666369"/>
    </source>
</evidence>
<dbReference type="Gene3D" id="3.40.190.290">
    <property type="match status" value="1"/>
</dbReference>
<evidence type="ECO:0000256" key="1">
    <source>
        <dbReference type="ARBA" id="ARBA00009437"/>
    </source>
</evidence>
<dbReference type="InterPro" id="IPR058163">
    <property type="entry name" value="LysR-type_TF_proteobact-type"/>
</dbReference>
<name>A0ABX0FIP6_9BURK</name>
<dbReference type="Gene3D" id="1.10.10.10">
    <property type="entry name" value="Winged helix-like DNA-binding domain superfamily/Winged helix DNA-binding domain"/>
    <property type="match status" value="1"/>
</dbReference>
<protein>
    <submittedName>
        <fullName evidence="6">LysR family transcriptional regulator</fullName>
    </submittedName>
</protein>
<dbReference type="InterPro" id="IPR005119">
    <property type="entry name" value="LysR_subst-bd"/>
</dbReference>
<dbReference type="InterPro" id="IPR000847">
    <property type="entry name" value="LysR_HTH_N"/>
</dbReference>
<proteinExistence type="inferred from homology"/>
<reference evidence="7" key="1">
    <citation type="submission" date="2023-07" db="EMBL/GenBank/DDBJ databases">
        <title>Duganella aceri sp. nov., isolated from tree sap.</title>
        <authorList>
            <person name="Kim I.S."/>
        </authorList>
    </citation>
    <scope>NUCLEOTIDE SEQUENCE [LARGE SCALE GENOMIC DNA]</scope>
    <source>
        <strain evidence="7">SAP-35</strain>
    </source>
</reference>
<evidence type="ECO:0000256" key="4">
    <source>
        <dbReference type="ARBA" id="ARBA00023163"/>
    </source>
</evidence>
<dbReference type="CDD" id="cd08422">
    <property type="entry name" value="PBP2_CrgA_like"/>
    <property type="match status" value="1"/>
</dbReference>
<keyword evidence="4" id="KW-0804">Transcription</keyword>
<evidence type="ECO:0000259" key="5">
    <source>
        <dbReference type="PROSITE" id="PS50931"/>
    </source>
</evidence>
<organism evidence="6 7">
    <name type="scientific">Duganella aceris</name>
    <dbReference type="NCBI Taxonomy" id="2703883"/>
    <lineage>
        <taxon>Bacteria</taxon>
        <taxon>Pseudomonadati</taxon>
        <taxon>Pseudomonadota</taxon>
        <taxon>Betaproteobacteria</taxon>
        <taxon>Burkholderiales</taxon>
        <taxon>Oxalobacteraceae</taxon>
        <taxon>Telluria group</taxon>
        <taxon>Duganella</taxon>
    </lineage>
</organism>
<comment type="similarity">
    <text evidence="1">Belongs to the LysR transcriptional regulatory family.</text>
</comment>
<gene>
    <name evidence="6" type="ORF">GW587_09185</name>
</gene>
<dbReference type="PANTHER" id="PTHR30537">
    <property type="entry name" value="HTH-TYPE TRANSCRIPTIONAL REGULATOR"/>
    <property type="match status" value="1"/>
</dbReference>
<feature type="domain" description="HTH lysR-type" evidence="5">
    <location>
        <begin position="8"/>
        <end position="60"/>
    </location>
</feature>
<sequence length="297" mass="31562">MHDRLFTLRLFVRVARKGSFSAAGRELKIPQPTVSRLIATLEQDIGAALLTRTTRAVTLTEAGADFLARVEPVLDALDDAEHAARGGGRLRGVLRVGVSSSMAIRGLMPHLQAFLDQHPDLRVELLLDDLRQNLVAEGVDVGLRFGPLPDSSATAQRLGAAERVLAASPDYLRRAGTPHTPAELAQHSVIAGPGRLAHAWSFTRDGKTLAVRVDGQLSVSVNEVSTAAALAGIGIASMTLGACLKELQKGSLVRLLADWSMGDIELHAVFPAGRAAKPAARAFADHVAKNLGHMLIQ</sequence>
<dbReference type="EMBL" id="JAADJT010000003">
    <property type="protein sequence ID" value="NGZ84429.1"/>
    <property type="molecule type" value="Genomic_DNA"/>
</dbReference>
<keyword evidence="7" id="KW-1185">Reference proteome</keyword>
<dbReference type="PRINTS" id="PR00039">
    <property type="entry name" value="HTHLYSR"/>
</dbReference>
<dbReference type="InterPro" id="IPR036388">
    <property type="entry name" value="WH-like_DNA-bd_sf"/>
</dbReference>
<accession>A0ABX0FIP6</accession>
<dbReference type="Pfam" id="PF03466">
    <property type="entry name" value="LysR_substrate"/>
    <property type="match status" value="1"/>
</dbReference>
<evidence type="ECO:0000256" key="2">
    <source>
        <dbReference type="ARBA" id="ARBA00023015"/>
    </source>
</evidence>
<dbReference type="Proteomes" id="UP000666369">
    <property type="component" value="Unassembled WGS sequence"/>
</dbReference>
<comment type="caution">
    <text evidence="6">The sequence shown here is derived from an EMBL/GenBank/DDBJ whole genome shotgun (WGS) entry which is preliminary data.</text>
</comment>
<keyword evidence="3" id="KW-0238">DNA-binding</keyword>
<dbReference type="RefSeq" id="WP_166101378.1">
    <property type="nucleotide sequence ID" value="NZ_JAADJT010000003.1"/>
</dbReference>
<evidence type="ECO:0000313" key="6">
    <source>
        <dbReference type="EMBL" id="NGZ84429.1"/>
    </source>
</evidence>